<organism evidence="4 5">
    <name type="scientific">Flavobacterium urumqiense</name>
    <dbReference type="NCBI Taxonomy" id="935224"/>
    <lineage>
        <taxon>Bacteria</taxon>
        <taxon>Pseudomonadati</taxon>
        <taxon>Bacteroidota</taxon>
        <taxon>Flavobacteriia</taxon>
        <taxon>Flavobacteriales</taxon>
        <taxon>Flavobacteriaceae</taxon>
        <taxon>Flavobacterium</taxon>
    </lineage>
</organism>
<dbReference type="Proteomes" id="UP000236737">
    <property type="component" value="Unassembled WGS sequence"/>
</dbReference>
<feature type="region of interest" description="Disordered" evidence="1">
    <location>
        <begin position="135"/>
        <end position="167"/>
    </location>
</feature>
<dbReference type="InterPro" id="IPR049280">
    <property type="entry name" value="DUF6852"/>
</dbReference>
<dbReference type="Gene3D" id="1.10.10.1650">
    <property type="match status" value="1"/>
</dbReference>
<accession>A0A1H5XET6</accession>
<gene>
    <name evidence="4" type="ORF">SAMN04488130_10613</name>
</gene>
<dbReference type="Pfam" id="PF21186">
    <property type="entry name" value="DUF6852"/>
    <property type="match status" value="1"/>
</dbReference>
<dbReference type="EMBL" id="FNVP01000006">
    <property type="protein sequence ID" value="SEG10261.1"/>
    <property type="molecule type" value="Genomic_DNA"/>
</dbReference>
<feature type="domain" description="DUF6852" evidence="3">
    <location>
        <begin position="51"/>
        <end position="119"/>
    </location>
</feature>
<dbReference type="OrthoDB" id="675198at2"/>
<sequence length="167" mass="18553">MTLEKILAISGKPGLYVLKVQTRTGFVAESLLDGKKITVNLKSNVSLLSEISIYTYEGEKPLAEIMQKIADKENKGPAISHKEDNVKLTAYFKEILPDYDEERVYPSDIKKVLNWYNMLQAKGLVTDEVAPTVVTEETQDKEEADAVAEEAPVTEVKAPAKKAPVKK</sequence>
<evidence type="ECO:0000259" key="3">
    <source>
        <dbReference type="Pfam" id="PF21186"/>
    </source>
</evidence>
<proteinExistence type="predicted"/>
<feature type="domain" description="DUF5606" evidence="2">
    <location>
        <begin position="3"/>
        <end position="48"/>
    </location>
</feature>
<dbReference type="InterPro" id="IPR049282">
    <property type="entry name" value="BVU_3817_N_sf"/>
</dbReference>
<evidence type="ECO:0000313" key="5">
    <source>
        <dbReference type="Proteomes" id="UP000236737"/>
    </source>
</evidence>
<name>A0A1H5XET6_9FLAO</name>
<dbReference type="Pfam" id="PF18347">
    <property type="entry name" value="DUF5606"/>
    <property type="match status" value="1"/>
</dbReference>
<dbReference type="Gene3D" id="2.30.30.730">
    <property type="match status" value="1"/>
</dbReference>
<dbReference type="RefSeq" id="WP_103999780.1">
    <property type="nucleotide sequence ID" value="NZ_FNVP01000006.1"/>
</dbReference>
<evidence type="ECO:0000256" key="1">
    <source>
        <dbReference type="SAM" id="MobiDB-lite"/>
    </source>
</evidence>
<dbReference type="InterPro" id="IPR049281">
    <property type="entry name" value="BVU_3817-like_C_sf"/>
</dbReference>
<feature type="compositionally biased region" description="Acidic residues" evidence="1">
    <location>
        <begin position="137"/>
        <end position="148"/>
    </location>
</feature>
<keyword evidence="5" id="KW-1185">Reference proteome</keyword>
<dbReference type="InterPro" id="IPR041218">
    <property type="entry name" value="DUF5606"/>
</dbReference>
<evidence type="ECO:0000313" key="4">
    <source>
        <dbReference type="EMBL" id="SEG10261.1"/>
    </source>
</evidence>
<evidence type="ECO:0000259" key="2">
    <source>
        <dbReference type="Pfam" id="PF18347"/>
    </source>
</evidence>
<protein>
    <submittedName>
        <fullName evidence="4">Uncharacterized protein</fullName>
    </submittedName>
</protein>
<reference evidence="5" key="1">
    <citation type="submission" date="2016-10" db="EMBL/GenBank/DDBJ databases">
        <authorList>
            <person name="Varghese N."/>
            <person name="Submissions S."/>
        </authorList>
    </citation>
    <scope>NUCLEOTIDE SEQUENCE [LARGE SCALE GENOMIC DNA]</scope>
    <source>
        <strain evidence="5">CGMCC 1.9230</strain>
    </source>
</reference>
<dbReference type="AlphaFoldDB" id="A0A1H5XET6"/>